<comment type="similarity">
    <text evidence="1 5">Belongs to the flavin oxidoreductase frp family.</text>
</comment>
<keyword evidence="8" id="KW-1185">Reference proteome</keyword>
<evidence type="ECO:0000256" key="1">
    <source>
        <dbReference type="ARBA" id="ARBA00008366"/>
    </source>
</evidence>
<dbReference type="PANTHER" id="PTHR43425:SF2">
    <property type="entry name" value="OXYGEN-INSENSITIVE NADPH NITROREDUCTASE"/>
    <property type="match status" value="1"/>
</dbReference>
<evidence type="ECO:0000259" key="6">
    <source>
        <dbReference type="Pfam" id="PF00881"/>
    </source>
</evidence>
<dbReference type="GO" id="GO:0052873">
    <property type="term" value="F:FMN reductase (NADPH) activity"/>
    <property type="evidence" value="ECO:0007669"/>
    <property type="project" value="UniProtKB-EC"/>
</dbReference>
<dbReference type="Pfam" id="PF00881">
    <property type="entry name" value="Nitroreductase"/>
    <property type="match status" value="1"/>
</dbReference>
<reference evidence="7 8" key="1">
    <citation type="submission" date="2015-02" db="EMBL/GenBank/DDBJ databases">
        <title>Draft genome sequences of ten Microbacterium spp. with emphasis on heavy metal contaminated environments.</title>
        <authorList>
            <person name="Corretto E."/>
        </authorList>
    </citation>
    <scope>NUCLEOTIDE SEQUENCE [LARGE SCALE GENOMIC DNA]</scope>
    <source>
        <strain evidence="7 8">DSM 8608</strain>
    </source>
</reference>
<dbReference type="EC" id="1.5.1.38" evidence="7"/>
<dbReference type="Proteomes" id="UP000034098">
    <property type="component" value="Unassembled WGS sequence"/>
</dbReference>
<keyword evidence="2 5" id="KW-0285">Flavoprotein</keyword>
<evidence type="ECO:0000256" key="4">
    <source>
        <dbReference type="ARBA" id="ARBA00023002"/>
    </source>
</evidence>
<keyword evidence="4 5" id="KW-0560">Oxidoreductase</keyword>
<dbReference type="SUPFAM" id="SSF55469">
    <property type="entry name" value="FMN-dependent nitroreductase-like"/>
    <property type="match status" value="1"/>
</dbReference>
<dbReference type="PATRIC" id="fig|69370.6.peg.3272"/>
<evidence type="ECO:0000313" key="7">
    <source>
        <dbReference type="EMBL" id="KJL40596.1"/>
    </source>
</evidence>
<organism evidence="7 8">
    <name type="scientific">Microbacterium trichothecenolyticum</name>
    <name type="common">Aureobacterium trichothecenolyticum</name>
    <dbReference type="NCBI Taxonomy" id="69370"/>
    <lineage>
        <taxon>Bacteria</taxon>
        <taxon>Bacillati</taxon>
        <taxon>Actinomycetota</taxon>
        <taxon>Actinomycetes</taxon>
        <taxon>Micrococcales</taxon>
        <taxon>Microbacteriaceae</taxon>
        <taxon>Microbacterium</taxon>
    </lineage>
</organism>
<keyword evidence="3 5" id="KW-0288">FMN</keyword>
<dbReference type="AlphaFoldDB" id="A0A0M2H7N6"/>
<dbReference type="InterPro" id="IPR000415">
    <property type="entry name" value="Nitroreductase-like"/>
</dbReference>
<name>A0A0M2H7N6_MICTR</name>
<dbReference type="PIRSF" id="PIRSF005426">
    <property type="entry name" value="Frp"/>
    <property type="match status" value="1"/>
</dbReference>
<dbReference type="PANTHER" id="PTHR43425">
    <property type="entry name" value="OXYGEN-INSENSITIVE NADPH NITROREDUCTASE"/>
    <property type="match status" value="1"/>
</dbReference>
<evidence type="ECO:0000256" key="2">
    <source>
        <dbReference type="ARBA" id="ARBA00022630"/>
    </source>
</evidence>
<dbReference type="InterPro" id="IPR029479">
    <property type="entry name" value="Nitroreductase"/>
</dbReference>
<keyword evidence="5" id="KW-0521">NADP</keyword>
<sequence length="289" mass="30320">MGDTRRMAAIPLTTDPAVIDAALIAHRRYGDADLGVALRVDDAGVIPLLLAHRSVRAFGSAPLDDAVVDTLVAAAQSASTSSNLQSWSVVVVRDPAHKDAVATLAGDQQFIRDAPLFLVFVADWARGVGLARGRGEASEGIGFLDSTLVATVDAAIAAQNTIVAAEALGLGAVFVGAVRNNPGELAELLGLPAASFPVVGVAIGEPAADDASEIKPRLPQAVVRHDERYRVADREALEVYDRTLRGFNASQGRTGGWIESVVARVRSRSALHGRDRLRGVLTERGLPSD</sequence>
<evidence type="ECO:0000256" key="3">
    <source>
        <dbReference type="ARBA" id="ARBA00022643"/>
    </source>
</evidence>
<accession>A0A0M2H7N6</accession>
<proteinExistence type="inferred from homology"/>
<dbReference type="Gene3D" id="3.40.109.10">
    <property type="entry name" value="NADH Oxidase"/>
    <property type="match status" value="1"/>
</dbReference>
<protein>
    <submittedName>
        <fullName evidence="7">FMN reductase (NADPH)</fullName>
        <ecNumber evidence="7">1.5.1.38</ecNumber>
    </submittedName>
</protein>
<feature type="domain" description="Nitroreductase" evidence="6">
    <location>
        <begin position="51"/>
        <end position="204"/>
    </location>
</feature>
<gene>
    <name evidence="7" type="primary">nfrA1</name>
    <name evidence="7" type="ORF">RS82_03212</name>
</gene>
<dbReference type="InterPro" id="IPR016446">
    <property type="entry name" value="Flavin_OxRdtase_Frp"/>
</dbReference>
<evidence type="ECO:0000256" key="5">
    <source>
        <dbReference type="PIRNR" id="PIRNR005426"/>
    </source>
</evidence>
<dbReference type="EMBL" id="JYJA01000039">
    <property type="protein sequence ID" value="KJL40596.1"/>
    <property type="molecule type" value="Genomic_DNA"/>
</dbReference>
<comment type="caution">
    <text evidence="7">The sequence shown here is derived from an EMBL/GenBank/DDBJ whole genome shotgun (WGS) entry which is preliminary data.</text>
</comment>
<evidence type="ECO:0000313" key="8">
    <source>
        <dbReference type="Proteomes" id="UP000034098"/>
    </source>
</evidence>